<evidence type="ECO:0000259" key="6">
    <source>
        <dbReference type="Pfam" id="PF01345"/>
    </source>
</evidence>
<sequence length="2012" mass="206055">MMERYLPKSICLNRFLRRDTILRLLMSTALISLLAYCANAQVSGTVFKDFNMDGTKGTASPNLDVGMAGVVVKATKPDGTTLTVSYTGGGTSTNTTGAYTVTGGTAGQIRLEFVMPDSYTFASKGAAGGTTVMFPSGTTQNLAVNYPADYCGVADPMLVTSCYVGNNAAGMNDVLVKYAYSSSGPSHSASHTTIGVKSEMGSVWGIAYDRQKQDLFVGAFVKRHIALKDNNSDGKEDIGAIYIVPSSGSPSLWLDVTTLGVDVGMSLMPTIATRALPVPVTTSDLAASHDTQLYSLVGKIGLGDIEISDDNTQLFFVNLYDSKIYTVDIATKALVGSGIAVPNSCTGGNARPFALTYHRGKLYIGSVCDAATSKVDADMKATVYRLDGTTFTSVLSFPLNYTKGAAFTWGGVYGNKWNPWEDSFSNISGGISPTGLNLVCEPQPIFADIVFDTDESLIMVFNDRLGHQTGTANYQPSTSDTKLYYGLAGGDILRASLVSGVYTLEKNATSGGVTTAGAGNGQGPGTPTGTGYTSPSGEFYVGDDENNVHEEVVGGGAAIVPGRGQVVTQVSDPDQNYFAGGTYWFNNTTGEYDKSYVVFIDPSFGLQPWLFGKANGLGDMEVMCNDAPIEIGNRVWDDTDKDGIQDAGEAGIQNVSVTLCDKNGTPISGATATTDANGNYFFSSASGTNSSSAKYGLSLTYNTDYILKFPTTSGTKSLTSPNLGGNDLVDSDAAADGKIAFTTGYAGENNHSFDVGYSTCTKPTLGTTVTTVAGTCTGSTPNNDATASLTVTGGDKADIIEGATYGSGPAYNAASNKTVTAGSVSFTGLKHNTQYTIRVWNADNTCFEDKTFTTPTKDCSCTTPVLTDLTNQTICVGGSFTPSNVTTSVTNGVAATYLWYNDNGTTNPTTTVISGQNTATLTALPTAAGVYKYRVEATNTADNTCKASKSVTLTITANPAPTVNSPTICSGQTATLTVANCAGTVTWSGGLTGNPATTPALTSSTTYTATCTVGTCTGTAVATVTVSPNPAPTVNSPTICSGQTATLTVANCAGTVTWSGGLTGNPATTPALTSSTTYTATCTVGTCTGTAVATVTVSPNPAPTVNSPMICSGQTATLTVANCAGTVTWSGGLTGNPATTPALTSSTTYTATCTVGTCTGTAVATVTVSPNPAPTVNSPMICSGQTATLTVANCAGTVTWSGGLTGNPATTPALTSSTTYTATCTVGTCTGTAAATVTVSTKPAPTVNSPTICSGQTATLTVANCSGTVTWSGGLTGNPATTPALTSSTTYTATCTVGTCTGTAAATVTVSTKPNAGKDTTMACLNPATNQLATSITLAPIPTGGSWTQIGTTPATATINGNAVTNMTVAGTYQFVYTTTAGCKDTVAVTVSPCAGCTKPDAGLDVTLTCPPSGIAPTTATLAAVTSGGTWGAIVTNPAAATINAATGAITGLTTAGTYRFVYSVTGGGNVCTDTAAVIVPTCVQPKGSLGDFVWKDQNNNGIQDETTPNGGGVAGVQIELYKNGTFFAKDTTDVQGKYLFTNLDAGTYKIKVLAASIPAGCELSSVTDAPSDDAKDSDVDKTTGESGNYEINPLDPTKKDILTVDAALVVPCVKSKVTLTGAPVCSADVQTYSITFSVTNKVGNLKVNKGTLTGANPYTVTGIPSGATIKITDSLSAVCKFDTLITGPNCNCNPPLPLLITPSMTACVGDTFPTIKATVVGLATVEWFTQPTGGTAVFTGLNYKPSGTVPTTGAVFYAQARSTDPTCPTAISTSRVMATVNAQDCTKEVDLALKKSINTKIAQIGDVLTYTLKVWNESNTNATGVEVTDSIATTVEFQAGSFTASRGSAVISGNVIKWTIGNIAAAGVPANGDTVTLTYKVKATQQGIHYNTAEISKTNEKDVDSTPSNGKETEDDIDRQCFTVPIKLCSGNKVEVTVPTRLTNVKWYRNGGSTPIATGNVVLLSEIGTYTFTADNGTCPTGGCCPVILESDTNCCPAEACVPFTVKKIKK</sequence>
<keyword evidence="10" id="KW-1185">Reference proteome</keyword>
<feature type="region of interest" description="Disordered" evidence="4">
    <location>
        <begin position="1894"/>
        <end position="1916"/>
    </location>
</feature>
<dbReference type="KEGG" id="run:DR864_23410"/>
<dbReference type="InterPro" id="IPR033764">
    <property type="entry name" value="Sdr_B"/>
</dbReference>
<evidence type="ECO:0000313" key="10">
    <source>
        <dbReference type="Proteomes" id="UP000251993"/>
    </source>
</evidence>
<evidence type="ECO:0000256" key="4">
    <source>
        <dbReference type="SAM" id="MobiDB-lite"/>
    </source>
</evidence>
<feature type="chain" id="PRO_5016839148" description="DUF11 domain-containing protein" evidence="5">
    <location>
        <begin position="41"/>
        <end position="2012"/>
    </location>
</feature>
<feature type="domain" description="SD-repeat containing protein B" evidence="7">
    <location>
        <begin position="1489"/>
        <end position="1593"/>
    </location>
</feature>
<evidence type="ECO:0000256" key="1">
    <source>
        <dbReference type="ARBA" id="ARBA00004613"/>
    </source>
</evidence>
<evidence type="ECO:0008006" key="11">
    <source>
        <dbReference type="Google" id="ProtNLM"/>
    </source>
</evidence>
<dbReference type="InterPro" id="IPR013783">
    <property type="entry name" value="Ig-like_fold"/>
</dbReference>
<dbReference type="EMBL" id="CP030850">
    <property type="protein sequence ID" value="AXE20474.1"/>
    <property type="molecule type" value="Genomic_DNA"/>
</dbReference>
<gene>
    <name evidence="9" type="ORF">DR864_23410</name>
</gene>
<comment type="subcellular location">
    <subcellularLocation>
        <location evidence="1">Secreted</location>
    </subcellularLocation>
</comment>
<protein>
    <recommendedName>
        <fullName evidence="11">DUF11 domain-containing protein</fullName>
    </recommendedName>
</protein>
<feature type="domain" description="DUF11" evidence="6">
    <location>
        <begin position="1791"/>
        <end position="1911"/>
    </location>
</feature>
<organism evidence="9 10">
    <name type="scientific">Runella rosea</name>
    <dbReference type="NCBI Taxonomy" id="2259595"/>
    <lineage>
        <taxon>Bacteria</taxon>
        <taxon>Pseudomonadati</taxon>
        <taxon>Bacteroidota</taxon>
        <taxon>Cytophagia</taxon>
        <taxon>Cytophagales</taxon>
        <taxon>Spirosomataceae</taxon>
        <taxon>Runella</taxon>
    </lineage>
</organism>
<feature type="region of interest" description="Disordered" evidence="4">
    <location>
        <begin position="1567"/>
        <end position="1593"/>
    </location>
</feature>
<evidence type="ECO:0000256" key="2">
    <source>
        <dbReference type="ARBA" id="ARBA00022525"/>
    </source>
</evidence>
<feature type="signal peptide" evidence="5">
    <location>
        <begin position="1"/>
        <end position="40"/>
    </location>
</feature>
<keyword evidence="2" id="KW-0964">Secreted</keyword>
<feature type="domain" description="SD-repeat containing protein B" evidence="7">
    <location>
        <begin position="630"/>
        <end position="757"/>
    </location>
</feature>
<dbReference type="SUPFAM" id="SSF117074">
    <property type="entry name" value="Hypothetical protein PA1324"/>
    <property type="match status" value="2"/>
</dbReference>
<dbReference type="InterPro" id="IPR047589">
    <property type="entry name" value="DUF11_rpt"/>
</dbReference>
<evidence type="ECO:0000259" key="8">
    <source>
        <dbReference type="Pfam" id="PF19081"/>
    </source>
</evidence>
<evidence type="ECO:0000256" key="5">
    <source>
        <dbReference type="SAM" id="SignalP"/>
    </source>
</evidence>
<dbReference type="InterPro" id="IPR011041">
    <property type="entry name" value="Quinoprot_gluc/sorb_DH_b-prop"/>
</dbReference>
<dbReference type="Pfam" id="PF01345">
    <property type="entry name" value="DUF11"/>
    <property type="match status" value="1"/>
</dbReference>
<keyword evidence="3 5" id="KW-0732">Signal</keyword>
<feature type="compositionally biased region" description="Basic and acidic residues" evidence="4">
    <location>
        <begin position="1573"/>
        <end position="1584"/>
    </location>
</feature>
<name>A0A344TPA3_9BACT</name>
<accession>A0A344TPA3</accession>
<dbReference type="NCBIfam" id="TIGR01451">
    <property type="entry name" value="B_ant_repeat"/>
    <property type="match status" value="1"/>
</dbReference>
<proteinExistence type="predicted"/>
<dbReference type="Proteomes" id="UP000251993">
    <property type="component" value="Chromosome"/>
</dbReference>
<reference evidence="9 10" key="1">
    <citation type="submission" date="2018-07" db="EMBL/GenBank/DDBJ databases">
        <title>Genome sequencing of Runella.</title>
        <authorList>
            <person name="Baek M.-G."/>
            <person name="Yi H."/>
        </authorList>
    </citation>
    <scope>NUCLEOTIDE SEQUENCE [LARGE SCALE GENOMIC DNA]</scope>
    <source>
        <strain evidence="9 10">HYN0085</strain>
    </source>
</reference>
<dbReference type="OrthoDB" id="3169091at2"/>
<dbReference type="GO" id="GO:0005576">
    <property type="term" value="C:extracellular region"/>
    <property type="evidence" value="ECO:0007669"/>
    <property type="project" value="UniProtKB-SubCell"/>
</dbReference>
<dbReference type="SUPFAM" id="SSF50952">
    <property type="entry name" value="Soluble quinoprotein glucose dehydrogenase"/>
    <property type="match status" value="1"/>
</dbReference>
<evidence type="ECO:0000259" key="7">
    <source>
        <dbReference type="Pfam" id="PF17210"/>
    </source>
</evidence>
<dbReference type="Pfam" id="PF17210">
    <property type="entry name" value="SdrD_B"/>
    <property type="match status" value="2"/>
</dbReference>
<dbReference type="Gene3D" id="2.60.40.10">
    <property type="entry name" value="Immunoglobulins"/>
    <property type="match status" value="3"/>
</dbReference>
<evidence type="ECO:0000313" key="9">
    <source>
        <dbReference type="EMBL" id="AXE20474.1"/>
    </source>
</evidence>
<dbReference type="Pfam" id="PF19081">
    <property type="entry name" value="Ig_7"/>
    <property type="match status" value="1"/>
</dbReference>
<feature type="domain" description="Ig-like" evidence="8">
    <location>
        <begin position="1695"/>
        <end position="1782"/>
    </location>
</feature>
<dbReference type="InterPro" id="IPR001434">
    <property type="entry name" value="OmcB-like_DUF11"/>
</dbReference>
<evidence type="ECO:0000256" key="3">
    <source>
        <dbReference type="ARBA" id="ARBA00022729"/>
    </source>
</evidence>
<dbReference type="InterPro" id="IPR044023">
    <property type="entry name" value="Ig_7"/>
</dbReference>